<organism evidence="3 4">
    <name type="scientific">Geodermatophilus obscurus</name>
    <dbReference type="NCBI Taxonomy" id="1861"/>
    <lineage>
        <taxon>Bacteria</taxon>
        <taxon>Bacillati</taxon>
        <taxon>Actinomycetota</taxon>
        <taxon>Actinomycetes</taxon>
        <taxon>Geodermatophilales</taxon>
        <taxon>Geodermatophilaceae</taxon>
        <taxon>Geodermatophilus</taxon>
    </lineage>
</organism>
<dbReference type="InterPro" id="IPR013446">
    <property type="entry name" value="G1P_cyt_trans-like"/>
</dbReference>
<dbReference type="EMBL" id="FRDM01000004">
    <property type="protein sequence ID" value="SHN64675.1"/>
    <property type="molecule type" value="Genomic_DNA"/>
</dbReference>
<evidence type="ECO:0000313" key="4">
    <source>
        <dbReference type="Proteomes" id="UP000184428"/>
    </source>
</evidence>
<feature type="domain" description="Nucleotidyl transferase" evidence="2">
    <location>
        <begin position="2"/>
        <end position="232"/>
    </location>
</feature>
<dbReference type="PANTHER" id="PTHR47183:SF1">
    <property type="entry name" value="GLUCOSE-1-PHOSPHATE CYTIDYLYLTRANSFERASE"/>
    <property type="match status" value="1"/>
</dbReference>
<proteinExistence type="predicted"/>
<dbReference type="Gene3D" id="3.90.550.10">
    <property type="entry name" value="Spore Coat Polysaccharide Biosynthesis Protein SpsA, Chain A"/>
    <property type="match status" value="1"/>
</dbReference>
<dbReference type="Proteomes" id="UP000184428">
    <property type="component" value="Unassembled WGS sequence"/>
</dbReference>
<dbReference type="InterPro" id="IPR046981">
    <property type="entry name" value="G1P_cyt_trans"/>
</dbReference>
<name>A0A1M7T1L4_9ACTN</name>
<reference evidence="3 4" key="1">
    <citation type="submission" date="2016-12" db="EMBL/GenBank/DDBJ databases">
        <authorList>
            <person name="Song W.-J."/>
            <person name="Kurnit D.M."/>
        </authorList>
    </citation>
    <scope>NUCLEOTIDE SEQUENCE [LARGE SCALE GENOMIC DNA]</scope>
    <source>
        <strain evidence="3 4">DSM 43162</strain>
    </source>
</reference>
<evidence type="ECO:0000259" key="2">
    <source>
        <dbReference type="Pfam" id="PF00483"/>
    </source>
</evidence>
<dbReference type="SUPFAM" id="SSF53448">
    <property type="entry name" value="Nucleotide-diphospho-sugar transferases"/>
    <property type="match status" value="1"/>
</dbReference>
<dbReference type="InterPro" id="IPR005835">
    <property type="entry name" value="NTP_transferase_dom"/>
</dbReference>
<keyword evidence="3" id="KW-0548">Nucleotidyltransferase</keyword>
<feature type="compositionally biased region" description="Basic and acidic residues" evidence="1">
    <location>
        <begin position="274"/>
        <end position="284"/>
    </location>
</feature>
<dbReference type="AlphaFoldDB" id="A0A1M7T1L4"/>
<evidence type="ECO:0000256" key="1">
    <source>
        <dbReference type="SAM" id="MobiDB-lite"/>
    </source>
</evidence>
<sequence length="284" mass="31833">MKVVLLAGGLGTRLREETEFRPKPMVEIGGKPVLWHLMKIFASHGLTDFVICAGYKGEHIKEYFLNYAAHNNDFTVNLGRPEEIVFHDAHHESDWTVTVADTGPTTMTAGRVARIERFVRGERFLVTYGDGLADIEVPALLDFHTGHGLEATLTTVRPMSRFGLVDTSASGVVTRFREKPQMDGRVNAGFFVFEPSVFRFLRDSDHLMLEQEPLTAIAAEGQLAAYRHDGFWQPMDTSREHVLLNQLWDAGRAPWAVWDRSPDPGGSTDIPAPRSEREQPAPVH</sequence>
<feature type="region of interest" description="Disordered" evidence="1">
    <location>
        <begin position="258"/>
        <end position="284"/>
    </location>
</feature>
<dbReference type="NCBIfam" id="TIGR02623">
    <property type="entry name" value="G1P_cyt_trans"/>
    <property type="match status" value="1"/>
</dbReference>
<dbReference type="OrthoDB" id="9814110at2"/>
<dbReference type="Pfam" id="PF00483">
    <property type="entry name" value="NTP_transferase"/>
    <property type="match status" value="1"/>
</dbReference>
<accession>A0A1M7T1L4</accession>
<evidence type="ECO:0000313" key="3">
    <source>
        <dbReference type="EMBL" id="SHN64675.1"/>
    </source>
</evidence>
<dbReference type="PANTHER" id="PTHR47183">
    <property type="entry name" value="GLUCOSE-1-PHOSPHATE CYTIDYLYLTRANSFERASE-RELATED"/>
    <property type="match status" value="1"/>
</dbReference>
<dbReference type="CDD" id="cd02524">
    <property type="entry name" value="G1P_cytidylyltransferase"/>
    <property type="match status" value="1"/>
</dbReference>
<protein>
    <submittedName>
        <fullName evidence="3">Glucose-1-phosphate cytidylyltransferase</fullName>
    </submittedName>
</protein>
<dbReference type="GO" id="GO:0047343">
    <property type="term" value="F:glucose-1-phosphate cytidylyltransferase activity"/>
    <property type="evidence" value="ECO:0007669"/>
    <property type="project" value="InterPro"/>
</dbReference>
<dbReference type="RefSeq" id="WP_072915132.1">
    <property type="nucleotide sequence ID" value="NZ_FRDM01000004.1"/>
</dbReference>
<keyword evidence="3" id="KW-0808">Transferase</keyword>
<gene>
    <name evidence="3" type="ORF">SAMN05660350_01265</name>
</gene>
<dbReference type="InterPro" id="IPR029044">
    <property type="entry name" value="Nucleotide-diphossugar_trans"/>
</dbReference>
<dbReference type="GO" id="GO:0009243">
    <property type="term" value="P:O antigen biosynthetic process"/>
    <property type="evidence" value="ECO:0007669"/>
    <property type="project" value="InterPro"/>
</dbReference>